<sequence length="60" mass="6908">MNMEINKKIVEAKKEVDRLIDKRSENLGGSINYIINESNILKLEAQIEAYEEALEIISKD</sequence>
<proteinExistence type="predicted"/>
<gene>
    <name evidence="2" type="ORF">D358_00339</name>
</gene>
<evidence type="ECO:0000256" key="1">
    <source>
        <dbReference type="SAM" id="Coils"/>
    </source>
</evidence>
<dbReference type="Proteomes" id="UP000015750">
    <property type="component" value="Unassembled WGS sequence"/>
</dbReference>
<feature type="coiled-coil region" evidence="1">
    <location>
        <begin position="2"/>
        <end position="60"/>
    </location>
</feature>
<accession>A0ABC9TPT8</accession>
<reference evidence="2 3" key="1">
    <citation type="submission" date="2013-06" db="EMBL/GenBank/DDBJ databases">
        <authorList>
            <person name="Weinstock G."/>
            <person name="Sodergren E."/>
            <person name="Lobos E.A."/>
            <person name="Fulton L."/>
            <person name="Fulton R."/>
            <person name="Courtney L."/>
            <person name="Fronick C."/>
            <person name="O'Laughlin M."/>
            <person name="Godfrey J."/>
            <person name="Wilson R.M."/>
            <person name="Miner T."/>
            <person name="Farmer C."/>
            <person name="Delehaunty K."/>
            <person name="Cordes M."/>
            <person name="Minx P."/>
            <person name="Tomlinson C."/>
            <person name="Chen J."/>
            <person name="Wollam A."/>
            <person name="Pepin K.H."/>
            <person name="Bhonagiri V."/>
            <person name="Zhang X."/>
            <person name="Warren W."/>
            <person name="Mitreva M."/>
            <person name="Mardis E.R."/>
            <person name="Wilson R.K."/>
        </authorList>
    </citation>
    <scope>NUCLEOTIDE SEQUENCE [LARGE SCALE GENOMIC DNA]</scope>
    <source>
        <strain evidence="2 3">RP2S-4</strain>
    </source>
</reference>
<comment type="caution">
    <text evidence="2">The sequence shown here is derived from an EMBL/GenBank/DDBJ whole genome shotgun (WGS) entry which is preliminary data.</text>
</comment>
<keyword evidence="1" id="KW-0175">Coiled coil</keyword>
<organism evidence="2 3">
    <name type="scientific">Enterococcus faecalis RP2S-4</name>
    <dbReference type="NCBI Taxonomy" id="1244145"/>
    <lineage>
        <taxon>Bacteria</taxon>
        <taxon>Bacillati</taxon>
        <taxon>Bacillota</taxon>
        <taxon>Bacilli</taxon>
        <taxon>Lactobacillales</taxon>
        <taxon>Enterococcaceae</taxon>
        <taxon>Enterococcus</taxon>
    </lineage>
</organism>
<evidence type="ECO:0000313" key="3">
    <source>
        <dbReference type="Proteomes" id="UP000015750"/>
    </source>
</evidence>
<name>A0ABC9TPT8_ENTFL</name>
<dbReference type="EMBL" id="ATIR01000012">
    <property type="protein sequence ID" value="EPI11392.1"/>
    <property type="molecule type" value="Genomic_DNA"/>
</dbReference>
<evidence type="ECO:0000313" key="2">
    <source>
        <dbReference type="EMBL" id="EPI11392.1"/>
    </source>
</evidence>
<protein>
    <submittedName>
        <fullName evidence="2">Uncharacterized protein</fullName>
    </submittedName>
</protein>
<dbReference type="RefSeq" id="WP_016626978.1">
    <property type="nucleotide sequence ID" value="NZ_KE351806.1"/>
</dbReference>
<dbReference type="AlphaFoldDB" id="A0ABC9TPT8"/>